<feature type="region of interest" description="Disordered" evidence="1">
    <location>
        <begin position="696"/>
        <end position="721"/>
    </location>
</feature>
<sequence>MKDELGFVSDNDIAEIMIETERKQYSRKSTIMSILMSNRGSSFDDYSDDDSELSDSVSFSNTGVSSEFMYCQLCDECQKGHYNNCEVYSGNNKSAHPGAQDIRNNNARRRSFQSRGSKIKLNYYDKIDKANFLPEEKRVQKHSVKSSDFLKLHRMKNPVHDGDRENAISIAKNITVENLKKVEKLNEERKKRSYYEINLNNKELYSIGQLSEQELLKNPTDPSTSSMNGIPLFSLKSSPYSRKFKKTQEILKKVRKVQQKEIKEIAMIKKLKDTLAEQAKNKSHLLRKDTQSTIMEEEEDNISICGYSRRSSLKKSLKKMPMKISGIKIPKFKGQVDKDGMTVKLSSNEDQNSSLQESAFAEKSILSLQKCDKNSTEKIEDDDLFYSQIRPKSKSELLITNKQADKKSGSFINLISNGISPLMPKKKNIRKSQMGTLVEEDEGLPVSHVKESSSHPYISDFPVGKNREIDQRRKANSLKKVRPYPIRSNTKPISQNSEIKEDLINHLYDNGFKNYKMKLMDNLQEAPGALSNAKRLCQSSSEESKILETNKINKINKKPIMKFKVYKMLPKVHRPGASIKLKSTGRSSVKSNFRSSGKISQNSDLEGILKQKDSPKQKEANFADKFSHKIALILHQKMREEHLLKIQKPRKKSSKGKLEPAEDLEIEKLDKTVISQKFQELFGDILNIAKSDDIQKNNENMKEQDNGSLERSGSKTKKNLKNRKIIKNNIGIKKLPRITRNKNIKIGSSLKIPKALQARRNENSSVPVKSKKKMICENSLIKLNKIETKSDDDLSTSQKKRTLNSKSIAALKTSGGSKYSRGIYGNARNSSGRKEGLPAKNSRSKGQRQDQCPFSQASQIETNPSSKLVHKKTNQQSLPKRFKKFDKLSRKIQKRAEELKDLNFDKYLEKYKEGLNLQNKINDIIDDQMFNIQALRERMRSAIEDSSFKTIQIINPSESFENDSFTSDSEFNRELDDSVMYQKFITGYDHIFLKKVKGWNKDYIKDLQYNDLKIKKCIPEKFKKKYLRKLKYKK</sequence>
<accession>A0AAD1X3N6</accession>
<organism evidence="2 3">
    <name type="scientific">Euplotes crassus</name>
    <dbReference type="NCBI Taxonomy" id="5936"/>
    <lineage>
        <taxon>Eukaryota</taxon>
        <taxon>Sar</taxon>
        <taxon>Alveolata</taxon>
        <taxon>Ciliophora</taxon>
        <taxon>Intramacronucleata</taxon>
        <taxon>Spirotrichea</taxon>
        <taxon>Hypotrichia</taxon>
        <taxon>Euplotida</taxon>
        <taxon>Euplotidae</taxon>
        <taxon>Moneuplotes</taxon>
    </lineage>
</organism>
<feature type="compositionally biased region" description="Basic and acidic residues" evidence="1">
    <location>
        <begin position="696"/>
        <end position="705"/>
    </location>
</feature>
<dbReference type="Proteomes" id="UP001295684">
    <property type="component" value="Unassembled WGS sequence"/>
</dbReference>
<evidence type="ECO:0000313" key="3">
    <source>
        <dbReference type="Proteomes" id="UP001295684"/>
    </source>
</evidence>
<name>A0AAD1X3N6_EUPCR</name>
<proteinExistence type="predicted"/>
<evidence type="ECO:0000313" key="2">
    <source>
        <dbReference type="EMBL" id="CAI2361888.1"/>
    </source>
</evidence>
<comment type="caution">
    <text evidence="2">The sequence shown here is derived from an EMBL/GenBank/DDBJ whole genome shotgun (WGS) entry which is preliminary data.</text>
</comment>
<gene>
    <name evidence="2" type="ORF">ECRASSUSDP1_LOCUS3203</name>
</gene>
<protein>
    <submittedName>
        <fullName evidence="2">Uncharacterized protein</fullName>
    </submittedName>
</protein>
<dbReference type="EMBL" id="CAMPGE010003066">
    <property type="protein sequence ID" value="CAI2361888.1"/>
    <property type="molecule type" value="Genomic_DNA"/>
</dbReference>
<reference evidence="2" key="1">
    <citation type="submission" date="2023-07" db="EMBL/GenBank/DDBJ databases">
        <authorList>
            <consortium name="AG Swart"/>
            <person name="Singh M."/>
            <person name="Singh A."/>
            <person name="Seah K."/>
            <person name="Emmerich C."/>
        </authorList>
    </citation>
    <scope>NUCLEOTIDE SEQUENCE</scope>
    <source>
        <strain evidence="2">DP1</strain>
    </source>
</reference>
<evidence type="ECO:0000256" key="1">
    <source>
        <dbReference type="SAM" id="MobiDB-lite"/>
    </source>
</evidence>
<keyword evidence="3" id="KW-1185">Reference proteome</keyword>
<dbReference type="AlphaFoldDB" id="A0AAD1X3N6"/>
<feature type="region of interest" description="Disordered" evidence="1">
    <location>
        <begin position="448"/>
        <end position="493"/>
    </location>
</feature>
<feature type="region of interest" description="Disordered" evidence="1">
    <location>
        <begin position="815"/>
        <end position="876"/>
    </location>
</feature>
<feature type="compositionally biased region" description="Polar residues" evidence="1">
    <location>
        <begin position="849"/>
        <end position="866"/>
    </location>
</feature>